<feature type="domain" description="Fungal-type protein kinase" evidence="2">
    <location>
        <begin position="485"/>
        <end position="526"/>
    </location>
</feature>
<evidence type="ECO:0000313" key="4">
    <source>
        <dbReference type="Proteomes" id="UP001175227"/>
    </source>
</evidence>
<feature type="compositionally biased region" description="Acidic residues" evidence="1">
    <location>
        <begin position="164"/>
        <end position="174"/>
    </location>
</feature>
<evidence type="ECO:0000313" key="3">
    <source>
        <dbReference type="EMBL" id="KAK0476158.1"/>
    </source>
</evidence>
<sequence>MFDSTFGTPGATENSRLGLDVNPVVGGSQGIHDTWGVLRAMFRSSGNVLDAMRGDGSENTVLWAQTMHWQEFEPNECYLDEGSNAFYSVLTADGKDPRVRLPRKPILRYDPGGILPPTWSYPSSYKRPLEPDDTSRVTLKYACTSMARDISEARNATEALGTVNEEEPEEDEARQEEISQARRRMQLRCGRYALEILSRAGFRTHCIGALVAEGRIQLLYYDRSAIIVGKPIDMFKWDASNTQDTDLTDAFVAMFIGWGRLTLKQRGIQEEFDNNRSLKGCMDRYGNPKAIFTGMRLKLVGGGGKVEVTLSRIISHHVDIVSRDTHVVEATSEHEGWKGKQLIVKISWPDISRTSEADFVEKAREKARAMTLGERPDWALDHLPDILLSQDFGYGADSTQANLFAFFAKAMFAGEKHKYEGRVCRITVQERLHPLDDLQTAQDLAQVFFDILQSFTNGSTIIHEFCTEISAQAILCGGAPLASSGGTGTFPYMAYELFNDDENETPCKHLYRHDLESIFYVILLLCCCCKLVPTQKSSEHKIVAPRKFPSRFEEWYKSGRNCLLKASKSTIFREIVKASPKLGSGFTDFQPWIDGFAVQFAWGFCLRTRHELGLEDPEDHEPQNAVKKISKPTVMVPFDNETLKDTVSYSAIVNICSKFAGSALVVHNDQLEVA</sequence>
<dbReference type="EMBL" id="JAUEPR010000021">
    <property type="protein sequence ID" value="KAK0476158.1"/>
    <property type="molecule type" value="Genomic_DNA"/>
</dbReference>
<feature type="region of interest" description="Disordered" evidence="1">
    <location>
        <begin position="159"/>
        <end position="178"/>
    </location>
</feature>
<protein>
    <recommendedName>
        <fullName evidence="2">Fungal-type protein kinase domain-containing protein</fullName>
    </recommendedName>
</protein>
<organism evidence="3 4">
    <name type="scientific">Armillaria novae-zelandiae</name>
    <dbReference type="NCBI Taxonomy" id="153914"/>
    <lineage>
        <taxon>Eukaryota</taxon>
        <taxon>Fungi</taxon>
        <taxon>Dikarya</taxon>
        <taxon>Basidiomycota</taxon>
        <taxon>Agaricomycotina</taxon>
        <taxon>Agaricomycetes</taxon>
        <taxon>Agaricomycetidae</taxon>
        <taxon>Agaricales</taxon>
        <taxon>Marasmiineae</taxon>
        <taxon>Physalacriaceae</taxon>
        <taxon>Armillaria</taxon>
    </lineage>
</organism>
<name>A0AA39U7J0_9AGAR</name>
<evidence type="ECO:0000259" key="2">
    <source>
        <dbReference type="Pfam" id="PF17667"/>
    </source>
</evidence>
<feature type="domain" description="Fungal-type protein kinase" evidence="2">
    <location>
        <begin position="181"/>
        <end position="366"/>
    </location>
</feature>
<dbReference type="Proteomes" id="UP001175227">
    <property type="component" value="Unassembled WGS sequence"/>
</dbReference>
<dbReference type="InterPro" id="IPR040976">
    <property type="entry name" value="Pkinase_fungal"/>
</dbReference>
<gene>
    <name evidence="3" type="ORF">IW261DRAFT_1643562</name>
</gene>
<keyword evidence="4" id="KW-1185">Reference proteome</keyword>
<dbReference type="AlphaFoldDB" id="A0AA39U7J0"/>
<dbReference type="Pfam" id="PF17667">
    <property type="entry name" value="Pkinase_fungal"/>
    <property type="match status" value="2"/>
</dbReference>
<proteinExistence type="predicted"/>
<evidence type="ECO:0000256" key="1">
    <source>
        <dbReference type="SAM" id="MobiDB-lite"/>
    </source>
</evidence>
<comment type="caution">
    <text evidence="3">The sequence shown here is derived from an EMBL/GenBank/DDBJ whole genome shotgun (WGS) entry which is preliminary data.</text>
</comment>
<accession>A0AA39U7J0</accession>
<reference evidence="3" key="1">
    <citation type="submission" date="2023-06" db="EMBL/GenBank/DDBJ databases">
        <authorList>
            <consortium name="Lawrence Berkeley National Laboratory"/>
            <person name="Ahrendt S."/>
            <person name="Sahu N."/>
            <person name="Indic B."/>
            <person name="Wong-Bajracharya J."/>
            <person name="Merenyi Z."/>
            <person name="Ke H.-M."/>
            <person name="Monk M."/>
            <person name="Kocsube S."/>
            <person name="Drula E."/>
            <person name="Lipzen A."/>
            <person name="Balint B."/>
            <person name="Henrissat B."/>
            <person name="Andreopoulos B."/>
            <person name="Martin F.M."/>
            <person name="Harder C.B."/>
            <person name="Rigling D."/>
            <person name="Ford K.L."/>
            <person name="Foster G.D."/>
            <person name="Pangilinan J."/>
            <person name="Papanicolaou A."/>
            <person name="Barry K."/>
            <person name="LaButti K."/>
            <person name="Viragh M."/>
            <person name="Koriabine M."/>
            <person name="Yan M."/>
            <person name="Riley R."/>
            <person name="Champramary S."/>
            <person name="Plett K.L."/>
            <person name="Tsai I.J."/>
            <person name="Slot J."/>
            <person name="Sipos G."/>
            <person name="Plett J."/>
            <person name="Nagy L.G."/>
            <person name="Grigoriev I.V."/>
        </authorList>
    </citation>
    <scope>NUCLEOTIDE SEQUENCE</scope>
    <source>
        <strain evidence="3">ICMP 16352</strain>
    </source>
</reference>